<dbReference type="PANTHER" id="PTHR30055">
    <property type="entry name" value="HTH-TYPE TRANSCRIPTIONAL REGULATOR RUTR"/>
    <property type="match status" value="1"/>
</dbReference>
<dbReference type="GO" id="GO:0000976">
    <property type="term" value="F:transcription cis-regulatory region binding"/>
    <property type="evidence" value="ECO:0007669"/>
    <property type="project" value="TreeGrafter"/>
</dbReference>
<feature type="DNA-binding region" description="H-T-H motif" evidence="4">
    <location>
        <begin position="42"/>
        <end position="61"/>
    </location>
</feature>
<keyword evidence="1" id="KW-0805">Transcription regulation</keyword>
<evidence type="ECO:0000259" key="6">
    <source>
        <dbReference type="PROSITE" id="PS50977"/>
    </source>
</evidence>
<sequence length="258" mass="26951">MTAAAQGTPRRAGRPPRGVLSRERITSAAVAQIAAEGYEGLTMSALARRLRVAPSAVYNHASSKQEVLRWVQDHVMTMVDFSAFATEPWDEAVRRWAWSYREVFARHAPLVPVIAVMPVTDAAETLRMYEEVTRGFLAAGWPEERVVPAIVALESFIYGSALDVSAPSNIFDSGALGPEFPVFTSAVHSAARTADEGRVGSDAAAASDAAGGTDGSAEPGVAGGFAGDSAQGGGNAADVAFSTGLEALITGLKLQLTS</sequence>
<evidence type="ECO:0000256" key="4">
    <source>
        <dbReference type="PROSITE-ProRule" id="PRU00335"/>
    </source>
</evidence>
<dbReference type="SUPFAM" id="SSF48498">
    <property type="entry name" value="Tetracyclin repressor-like, C-terminal domain"/>
    <property type="match status" value="1"/>
</dbReference>
<dbReference type="GO" id="GO:0045892">
    <property type="term" value="P:negative regulation of DNA-templated transcription"/>
    <property type="evidence" value="ECO:0007669"/>
    <property type="project" value="InterPro"/>
</dbReference>
<dbReference type="AlphaFoldDB" id="A0A4V3AM48"/>
<dbReference type="InterPro" id="IPR001647">
    <property type="entry name" value="HTH_TetR"/>
</dbReference>
<evidence type="ECO:0000256" key="3">
    <source>
        <dbReference type="ARBA" id="ARBA00023163"/>
    </source>
</evidence>
<reference evidence="7 8" key="1">
    <citation type="submission" date="2019-03" db="EMBL/GenBank/DDBJ databases">
        <title>Arthrobacter sp. nov., an bacterium isolated from biocrust in Mu Us Desert.</title>
        <authorList>
            <person name="Lixiong L."/>
        </authorList>
    </citation>
    <scope>NUCLEOTIDE SEQUENCE [LARGE SCALE GENOMIC DNA]</scope>
    <source>
        <strain evidence="7 8">SLN-3</strain>
    </source>
</reference>
<dbReference type="SUPFAM" id="SSF46689">
    <property type="entry name" value="Homeodomain-like"/>
    <property type="match status" value="1"/>
</dbReference>
<evidence type="ECO:0000256" key="5">
    <source>
        <dbReference type="SAM" id="MobiDB-lite"/>
    </source>
</evidence>
<accession>A0A4V3AM48</accession>
<dbReference type="Pfam" id="PF02909">
    <property type="entry name" value="TetR_C_1"/>
    <property type="match status" value="1"/>
</dbReference>
<dbReference type="GO" id="GO:0003700">
    <property type="term" value="F:DNA-binding transcription factor activity"/>
    <property type="evidence" value="ECO:0007669"/>
    <property type="project" value="TreeGrafter"/>
</dbReference>
<dbReference type="InterPro" id="IPR050109">
    <property type="entry name" value="HTH-type_TetR-like_transc_reg"/>
</dbReference>
<dbReference type="Gene3D" id="1.10.357.10">
    <property type="entry name" value="Tetracycline Repressor, domain 2"/>
    <property type="match status" value="1"/>
</dbReference>
<feature type="compositionally biased region" description="Low complexity" evidence="5">
    <location>
        <begin position="200"/>
        <end position="217"/>
    </location>
</feature>
<dbReference type="OrthoDB" id="3432043at2"/>
<feature type="region of interest" description="Disordered" evidence="5">
    <location>
        <begin position="197"/>
        <end position="226"/>
    </location>
</feature>
<keyword evidence="8" id="KW-1185">Reference proteome</keyword>
<gene>
    <name evidence="7" type="ORF">E2F48_09940</name>
</gene>
<name>A0A4V3AM48_9MICC</name>
<evidence type="ECO:0000256" key="1">
    <source>
        <dbReference type="ARBA" id="ARBA00023015"/>
    </source>
</evidence>
<dbReference type="PANTHER" id="PTHR30055:SF151">
    <property type="entry name" value="TRANSCRIPTIONAL REGULATORY PROTEIN"/>
    <property type="match status" value="1"/>
</dbReference>
<keyword evidence="2 4" id="KW-0238">DNA-binding</keyword>
<protein>
    <submittedName>
        <fullName evidence="7">TetR/AcrR family transcriptional regulator</fullName>
    </submittedName>
</protein>
<proteinExistence type="predicted"/>
<evidence type="ECO:0000313" key="7">
    <source>
        <dbReference type="EMBL" id="TDK25559.1"/>
    </source>
</evidence>
<dbReference type="Pfam" id="PF00440">
    <property type="entry name" value="TetR_N"/>
    <property type="match status" value="1"/>
</dbReference>
<keyword evidence="3" id="KW-0804">Transcription</keyword>
<comment type="caution">
    <text evidence="7">The sequence shown here is derived from an EMBL/GenBank/DDBJ whole genome shotgun (WGS) entry which is preliminary data.</text>
</comment>
<dbReference type="InterPro" id="IPR036271">
    <property type="entry name" value="Tet_transcr_reg_TetR-rel_C_sf"/>
</dbReference>
<dbReference type="InterPro" id="IPR004111">
    <property type="entry name" value="Repressor_TetR_C"/>
</dbReference>
<feature type="domain" description="HTH tetR-type" evidence="6">
    <location>
        <begin position="19"/>
        <end position="79"/>
    </location>
</feature>
<evidence type="ECO:0000256" key="2">
    <source>
        <dbReference type="ARBA" id="ARBA00023125"/>
    </source>
</evidence>
<dbReference type="Proteomes" id="UP000295411">
    <property type="component" value="Unassembled WGS sequence"/>
</dbReference>
<dbReference type="RefSeq" id="WP_133403820.1">
    <property type="nucleotide sequence ID" value="NZ_SMTK01000003.1"/>
</dbReference>
<evidence type="ECO:0000313" key="8">
    <source>
        <dbReference type="Proteomes" id="UP000295411"/>
    </source>
</evidence>
<organism evidence="7 8">
    <name type="scientific">Arthrobacter crusticola</name>
    <dbReference type="NCBI Taxonomy" id="2547960"/>
    <lineage>
        <taxon>Bacteria</taxon>
        <taxon>Bacillati</taxon>
        <taxon>Actinomycetota</taxon>
        <taxon>Actinomycetes</taxon>
        <taxon>Micrococcales</taxon>
        <taxon>Micrococcaceae</taxon>
        <taxon>Arthrobacter</taxon>
    </lineage>
</organism>
<dbReference type="EMBL" id="SMTK01000003">
    <property type="protein sequence ID" value="TDK25559.1"/>
    <property type="molecule type" value="Genomic_DNA"/>
</dbReference>
<dbReference type="InterPro" id="IPR009057">
    <property type="entry name" value="Homeodomain-like_sf"/>
</dbReference>
<dbReference type="PROSITE" id="PS50977">
    <property type="entry name" value="HTH_TETR_2"/>
    <property type="match status" value="1"/>
</dbReference>